<evidence type="ECO:0000256" key="4">
    <source>
        <dbReference type="ARBA" id="ARBA00022475"/>
    </source>
</evidence>
<accession>A0A212K7A4</accession>
<comment type="subcellular location">
    <subcellularLocation>
        <location evidence="1">Cell membrane</location>
        <topology evidence="1">Multi-pass membrane protein</topology>
    </subcellularLocation>
</comment>
<keyword evidence="6 9" id="KW-1133">Transmembrane helix</keyword>
<evidence type="ECO:0000256" key="6">
    <source>
        <dbReference type="ARBA" id="ARBA00022989"/>
    </source>
</evidence>
<feature type="transmembrane region" description="Helical" evidence="9">
    <location>
        <begin position="173"/>
        <end position="197"/>
    </location>
</feature>
<dbReference type="GO" id="GO:0005886">
    <property type="term" value="C:plasma membrane"/>
    <property type="evidence" value="ECO:0007669"/>
    <property type="project" value="UniProtKB-SubCell"/>
</dbReference>
<keyword evidence="7 8" id="KW-0472">Membrane</keyword>
<feature type="transmembrane region" description="Helical" evidence="9">
    <location>
        <begin position="20"/>
        <end position="43"/>
    </location>
</feature>
<dbReference type="EMBL" id="FLUN01000001">
    <property type="protein sequence ID" value="SBW07536.1"/>
    <property type="molecule type" value="Genomic_DNA"/>
</dbReference>
<sequence length="209" mass="22578">MSEQSASLPRKRSKVFTTNYMVKVAVMAAVARVVMLLEFPLPIFPSFLKLDFSDLVPLIGSLAMGPLAGVLIELVKCLIHVINTTTGGVGDLANFVVGAVYVWSVGFFYQRHKTKGGAVLGLAVGTLAMIIAGAVVNYFITIPLYGLVMGWSEEMIVGMGSAILPAIQDKFTLILFAFCPFNLLKGVILTLLALPLYKRFSPLLHKGLI</sequence>
<evidence type="ECO:0000256" key="2">
    <source>
        <dbReference type="ARBA" id="ARBA00005540"/>
    </source>
</evidence>
<evidence type="ECO:0000256" key="1">
    <source>
        <dbReference type="ARBA" id="ARBA00004651"/>
    </source>
</evidence>
<feature type="transmembrane region" description="Helical" evidence="9">
    <location>
        <begin position="91"/>
        <end position="110"/>
    </location>
</feature>
<evidence type="ECO:0000256" key="7">
    <source>
        <dbReference type="ARBA" id="ARBA00023136"/>
    </source>
</evidence>
<feature type="transmembrane region" description="Helical" evidence="9">
    <location>
        <begin position="116"/>
        <end position="140"/>
    </location>
</feature>
<dbReference type="PANTHER" id="PTHR38438">
    <property type="entry name" value="RIBOFLAVIN TRANSPORTER RIBU"/>
    <property type="match status" value="1"/>
</dbReference>
<dbReference type="PIRSF" id="PIRSF037778">
    <property type="entry name" value="UCP037778_transp_RibU"/>
    <property type="match status" value="1"/>
</dbReference>
<dbReference type="Gene3D" id="1.10.1760.20">
    <property type="match status" value="1"/>
</dbReference>
<evidence type="ECO:0000256" key="5">
    <source>
        <dbReference type="ARBA" id="ARBA00022692"/>
    </source>
</evidence>
<protein>
    <recommendedName>
        <fullName evidence="8">Riboflavin transporter</fullName>
    </recommendedName>
</protein>
<evidence type="ECO:0000313" key="10">
    <source>
        <dbReference type="EMBL" id="SBW07536.1"/>
    </source>
</evidence>
<dbReference type="AlphaFoldDB" id="A0A212K7A4"/>
<dbReference type="PANTHER" id="PTHR38438:SF1">
    <property type="entry name" value="RIBOFLAVIN TRANSPORTER RIBU"/>
    <property type="match status" value="1"/>
</dbReference>
<keyword evidence="3 8" id="KW-0813">Transport</keyword>
<evidence type="ECO:0000256" key="8">
    <source>
        <dbReference type="PIRNR" id="PIRNR037778"/>
    </source>
</evidence>
<dbReference type="Pfam" id="PF12822">
    <property type="entry name" value="ECF_trnsprt"/>
    <property type="match status" value="1"/>
</dbReference>
<name>A0A212K7A4_9FIRM</name>
<organism evidence="10">
    <name type="scientific">uncultured Eubacteriales bacterium</name>
    <dbReference type="NCBI Taxonomy" id="172733"/>
    <lineage>
        <taxon>Bacteria</taxon>
        <taxon>Bacillati</taxon>
        <taxon>Bacillota</taxon>
        <taxon>Clostridia</taxon>
        <taxon>Eubacteriales</taxon>
        <taxon>environmental samples</taxon>
    </lineage>
</organism>
<gene>
    <name evidence="10" type="ORF">KL86CLO1_12313</name>
</gene>
<dbReference type="InterPro" id="IPR024529">
    <property type="entry name" value="ECF_trnsprt_substrate-spec"/>
</dbReference>
<evidence type="ECO:0000256" key="3">
    <source>
        <dbReference type="ARBA" id="ARBA00022448"/>
    </source>
</evidence>
<keyword evidence="4 8" id="KW-1003">Cell membrane</keyword>
<dbReference type="InterPro" id="IPR025720">
    <property type="entry name" value="RibU"/>
</dbReference>
<keyword evidence="5 9" id="KW-0812">Transmembrane</keyword>
<reference evidence="10" key="1">
    <citation type="submission" date="2016-04" db="EMBL/GenBank/DDBJ databases">
        <authorList>
            <person name="Evans L.H."/>
            <person name="Alamgir A."/>
            <person name="Owens N."/>
            <person name="Weber N.D."/>
            <person name="Virtaneva K."/>
            <person name="Barbian K."/>
            <person name="Babar A."/>
            <person name="Rosenke K."/>
        </authorList>
    </citation>
    <scope>NUCLEOTIDE SEQUENCE</scope>
    <source>
        <strain evidence="10">86</strain>
    </source>
</reference>
<dbReference type="GO" id="GO:0032217">
    <property type="term" value="F:riboflavin transmembrane transporter activity"/>
    <property type="evidence" value="ECO:0007669"/>
    <property type="project" value="UniProtKB-UniRule"/>
</dbReference>
<comment type="function">
    <text evidence="8">Probably a riboflavin-binding protein that interacts with the energy-coupling factor (ECF) ABC-transporter complex.</text>
</comment>
<proteinExistence type="inferred from homology"/>
<feature type="transmembrane region" description="Helical" evidence="9">
    <location>
        <begin position="55"/>
        <end position="79"/>
    </location>
</feature>
<comment type="similarity">
    <text evidence="2 8">Belongs to the prokaryotic riboflavin transporter (P-RFT) (TC 2.A.87) family.</text>
</comment>
<evidence type="ECO:0000256" key="9">
    <source>
        <dbReference type="SAM" id="Phobius"/>
    </source>
</evidence>